<keyword evidence="7" id="KW-0411">Iron-sulfur</keyword>
<dbReference type="Proteomes" id="UP000638648">
    <property type="component" value="Unassembled WGS sequence"/>
</dbReference>
<accession>A0A927MRX1</accession>
<keyword evidence="8" id="KW-0805">Transcription regulation</keyword>
<evidence type="ECO:0000256" key="11">
    <source>
        <dbReference type="ARBA" id="ARBA00023163"/>
    </source>
</evidence>
<evidence type="ECO:0000256" key="4">
    <source>
        <dbReference type="ARBA" id="ARBA00022485"/>
    </source>
</evidence>
<dbReference type="PANTHER" id="PTHR38839">
    <property type="entry name" value="TRANSCRIPTIONAL REGULATOR WHID-RELATED"/>
    <property type="match status" value="1"/>
</dbReference>
<evidence type="ECO:0000256" key="12">
    <source>
        <dbReference type="SAM" id="MobiDB-lite"/>
    </source>
</evidence>
<keyword evidence="4" id="KW-0004">4Fe-4S</keyword>
<feature type="domain" description="4Fe-4S Wbl-type" evidence="13">
    <location>
        <begin position="29"/>
        <end position="95"/>
    </location>
</feature>
<name>A0A927MRX1_9ACTN</name>
<keyword evidence="9" id="KW-0238">DNA-binding</keyword>
<gene>
    <name evidence="14" type="ORF">HEB94_000611</name>
</gene>
<dbReference type="PROSITE" id="PS51674">
    <property type="entry name" value="4FE4S_WBL"/>
    <property type="match status" value="1"/>
</dbReference>
<evidence type="ECO:0000256" key="1">
    <source>
        <dbReference type="ARBA" id="ARBA00001966"/>
    </source>
</evidence>
<dbReference type="GO" id="GO:0046872">
    <property type="term" value="F:metal ion binding"/>
    <property type="evidence" value="ECO:0007669"/>
    <property type="project" value="UniProtKB-KW"/>
</dbReference>
<proteinExistence type="inferred from homology"/>
<feature type="compositionally biased region" description="Polar residues" evidence="12">
    <location>
        <begin position="115"/>
        <end position="126"/>
    </location>
</feature>
<dbReference type="GO" id="GO:0005737">
    <property type="term" value="C:cytoplasm"/>
    <property type="evidence" value="ECO:0007669"/>
    <property type="project" value="UniProtKB-SubCell"/>
</dbReference>
<dbReference type="GO" id="GO:0047134">
    <property type="term" value="F:protein-disulfide reductase [NAD(P)H] activity"/>
    <property type="evidence" value="ECO:0007669"/>
    <property type="project" value="TreeGrafter"/>
</dbReference>
<protein>
    <recommendedName>
        <fullName evidence="13">4Fe-4S Wbl-type domain-containing protein</fullName>
    </recommendedName>
</protein>
<evidence type="ECO:0000256" key="7">
    <source>
        <dbReference type="ARBA" id="ARBA00023014"/>
    </source>
</evidence>
<organism evidence="14 15">
    <name type="scientific">Actinopolymorpha pittospori</name>
    <dbReference type="NCBI Taxonomy" id="648752"/>
    <lineage>
        <taxon>Bacteria</taxon>
        <taxon>Bacillati</taxon>
        <taxon>Actinomycetota</taxon>
        <taxon>Actinomycetes</taxon>
        <taxon>Propionibacteriales</taxon>
        <taxon>Actinopolymorphaceae</taxon>
        <taxon>Actinopolymorpha</taxon>
    </lineage>
</organism>
<keyword evidence="5" id="KW-0479">Metal-binding</keyword>
<feature type="region of interest" description="Disordered" evidence="12">
    <location>
        <begin position="104"/>
        <end position="137"/>
    </location>
</feature>
<evidence type="ECO:0000313" key="14">
    <source>
        <dbReference type="EMBL" id="MBE1603763.1"/>
    </source>
</evidence>
<comment type="similarity">
    <text evidence="3">Belongs to the WhiB family.</text>
</comment>
<dbReference type="InterPro" id="IPR003482">
    <property type="entry name" value="Whib"/>
</dbReference>
<dbReference type="InterPro" id="IPR034768">
    <property type="entry name" value="4FE4S_WBL"/>
</dbReference>
<dbReference type="AlphaFoldDB" id="A0A927MRX1"/>
<dbReference type="EMBL" id="JADBEM010000001">
    <property type="protein sequence ID" value="MBE1603763.1"/>
    <property type="molecule type" value="Genomic_DNA"/>
</dbReference>
<dbReference type="GO" id="GO:0045892">
    <property type="term" value="P:negative regulation of DNA-templated transcription"/>
    <property type="evidence" value="ECO:0007669"/>
    <property type="project" value="TreeGrafter"/>
</dbReference>
<comment type="caution">
    <text evidence="14">The sequence shown here is derived from an EMBL/GenBank/DDBJ whole genome shotgun (WGS) entry which is preliminary data.</text>
</comment>
<evidence type="ECO:0000259" key="13">
    <source>
        <dbReference type="PROSITE" id="PS51674"/>
    </source>
</evidence>
<keyword evidence="15" id="KW-1185">Reference proteome</keyword>
<sequence length="137" mass="14911">MTTTPTVTSTPVRQLTLRALEQATLVEGHCRRPDANPDAWFPERQSSAFLESEAERLCRDCPVRAACLELAIRTEAQGLEPWGIWGGTTPTRRRLLVQARLREQSARISVAPSRRSGTSTPVTSSPDVEPSGAGEAA</sequence>
<dbReference type="PANTHER" id="PTHR38839:SF2">
    <property type="entry name" value="TRANSCRIPTIONAL REGULATOR WHIB7-RELATED"/>
    <property type="match status" value="1"/>
</dbReference>
<evidence type="ECO:0000256" key="3">
    <source>
        <dbReference type="ARBA" id="ARBA00006597"/>
    </source>
</evidence>
<comment type="cofactor">
    <cofactor evidence="1">
        <name>[4Fe-4S] cluster</name>
        <dbReference type="ChEBI" id="CHEBI:49883"/>
    </cofactor>
</comment>
<comment type="subcellular location">
    <subcellularLocation>
        <location evidence="2">Cytoplasm</location>
    </subcellularLocation>
</comment>
<evidence type="ECO:0000256" key="8">
    <source>
        <dbReference type="ARBA" id="ARBA00023015"/>
    </source>
</evidence>
<evidence type="ECO:0000256" key="5">
    <source>
        <dbReference type="ARBA" id="ARBA00022723"/>
    </source>
</evidence>
<dbReference type="Pfam" id="PF02467">
    <property type="entry name" value="Whib"/>
    <property type="match status" value="1"/>
</dbReference>
<dbReference type="GO" id="GO:0051539">
    <property type="term" value="F:4 iron, 4 sulfur cluster binding"/>
    <property type="evidence" value="ECO:0007669"/>
    <property type="project" value="UniProtKB-KW"/>
</dbReference>
<evidence type="ECO:0000256" key="9">
    <source>
        <dbReference type="ARBA" id="ARBA00023125"/>
    </source>
</evidence>
<dbReference type="RefSeq" id="WP_192748499.1">
    <property type="nucleotide sequence ID" value="NZ_BAABJL010000266.1"/>
</dbReference>
<evidence type="ECO:0000256" key="10">
    <source>
        <dbReference type="ARBA" id="ARBA00023157"/>
    </source>
</evidence>
<keyword evidence="10" id="KW-1015">Disulfide bond</keyword>
<evidence type="ECO:0000313" key="15">
    <source>
        <dbReference type="Proteomes" id="UP000638648"/>
    </source>
</evidence>
<keyword evidence="11" id="KW-0804">Transcription</keyword>
<evidence type="ECO:0000256" key="2">
    <source>
        <dbReference type="ARBA" id="ARBA00004496"/>
    </source>
</evidence>
<dbReference type="GO" id="GO:0045454">
    <property type="term" value="P:cell redox homeostasis"/>
    <property type="evidence" value="ECO:0007669"/>
    <property type="project" value="TreeGrafter"/>
</dbReference>
<reference evidence="14" key="1">
    <citation type="submission" date="2020-10" db="EMBL/GenBank/DDBJ databases">
        <title>Sequencing the genomes of 1000 actinobacteria strains.</title>
        <authorList>
            <person name="Klenk H.-P."/>
        </authorList>
    </citation>
    <scope>NUCLEOTIDE SEQUENCE</scope>
    <source>
        <strain evidence="14">DSM 45354</strain>
    </source>
</reference>
<keyword evidence="6" id="KW-0408">Iron</keyword>
<dbReference type="GO" id="GO:0003677">
    <property type="term" value="F:DNA binding"/>
    <property type="evidence" value="ECO:0007669"/>
    <property type="project" value="UniProtKB-KW"/>
</dbReference>
<evidence type="ECO:0000256" key="6">
    <source>
        <dbReference type="ARBA" id="ARBA00023004"/>
    </source>
</evidence>